<dbReference type="GO" id="GO:0055085">
    <property type="term" value="P:transmembrane transport"/>
    <property type="evidence" value="ECO:0007669"/>
    <property type="project" value="InterPro"/>
</dbReference>
<feature type="transmembrane region" description="Helical" evidence="8">
    <location>
        <begin position="135"/>
        <end position="161"/>
    </location>
</feature>
<dbReference type="PANTHER" id="PTHR43357:SF4">
    <property type="entry name" value="INNER MEMBRANE ABC TRANSPORTER PERMEASE PROTEIN YDCV"/>
    <property type="match status" value="1"/>
</dbReference>
<dbReference type="Gene3D" id="1.10.3720.10">
    <property type="entry name" value="MetI-like"/>
    <property type="match status" value="1"/>
</dbReference>
<dbReference type="AlphaFoldDB" id="A0A9W6P7S9"/>
<evidence type="ECO:0000313" key="10">
    <source>
        <dbReference type="EMBL" id="GLU49090.1"/>
    </source>
</evidence>
<dbReference type="CDD" id="cd06261">
    <property type="entry name" value="TM_PBP2"/>
    <property type="match status" value="1"/>
</dbReference>
<comment type="caution">
    <text evidence="10">The sequence shown here is derived from an EMBL/GenBank/DDBJ whole genome shotgun (WGS) entry which is preliminary data.</text>
</comment>
<feature type="domain" description="ABC transmembrane type-1" evidence="9">
    <location>
        <begin position="70"/>
        <end position="261"/>
    </location>
</feature>
<gene>
    <name evidence="10" type="ORF">Nans01_34410</name>
</gene>
<keyword evidence="4" id="KW-0997">Cell inner membrane</keyword>
<dbReference type="InterPro" id="IPR035906">
    <property type="entry name" value="MetI-like_sf"/>
</dbReference>
<dbReference type="SUPFAM" id="SSF161098">
    <property type="entry name" value="MetI-like"/>
    <property type="match status" value="1"/>
</dbReference>
<dbReference type="PANTHER" id="PTHR43357">
    <property type="entry name" value="INNER MEMBRANE ABC TRANSPORTER PERMEASE PROTEIN YDCV"/>
    <property type="match status" value="1"/>
</dbReference>
<dbReference type="GO" id="GO:0005886">
    <property type="term" value="C:plasma membrane"/>
    <property type="evidence" value="ECO:0007669"/>
    <property type="project" value="UniProtKB-SubCell"/>
</dbReference>
<dbReference type="RefSeq" id="WP_285760540.1">
    <property type="nucleotide sequence ID" value="NZ_BSQG01000005.1"/>
</dbReference>
<evidence type="ECO:0000256" key="6">
    <source>
        <dbReference type="ARBA" id="ARBA00022989"/>
    </source>
</evidence>
<protein>
    <submittedName>
        <fullName evidence="10">ABC transporter permease</fullName>
    </submittedName>
</protein>
<evidence type="ECO:0000256" key="8">
    <source>
        <dbReference type="RuleBase" id="RU363032"/>
    </source>
</evidence>
<dbReference type="Pfam" id="PF00528">
    <property type="entry name" value="BPD_transp_1"/>
    <property type="match status" value="1"/>
</dbReference>
<keyword evidence="11" id="KW-1185">Reference proteome</keyword>
<evidence type="ECO:0000256" key="3">
    <source>
        <dbReference type="ARBA" id="ARBA00022475"/>
    </source>
</evidence>
<evidence type="ECO:0000256" key="1">
    <source>
        <dbReference type="ARBA" id="ARBA00004429"/>
    </source>
</evidence>
<keyword evidence="6 8" id="KW-1133">Transmembrane helix</keyword>
<keyword evidence="2 8" id="KW-0813">Transport</keyword>
<evidence type="ECO:0000256" key="5">
    <source>
        <dbReference type="ARBA" id="ARBA00022692"/>
    </source>
</evidence>
<sequence length="267" mass="27897">MSAPRRAGEKLFAACGAVITGTIVVLVLAPVVLTVLLSFSNDAAIQFPPQSWGVQRYLDLAASTKWLTALWLSVRLALTSATIAFVLGVGALLAIHRTRLPLRSWLEQAGIVSLLIPMSAYSVAMYSVFSQLGLLGSFLGLALAHAVLALPFIILVGSASMRGVPPDLELTAITLGASRARAWGGITLRLVTPALAGGFVMAFQTSFEEAVFVNFLGGPGLVTLPKAIFDSVQFGSDPVITAISASIVLISSVAVALPLALTRGARR</sequence>
<evidence type="ECO:0000256" key="2">
    <source>
        <dbReference type="ARBA" id="ARBA00022448"/>
    </source>
</evidence>
<keyword evidence="5 8" id="KW-0812">Transmembrane</keyword>
<dbReference type="Proteomes" id="UP001165092">
    <property type="component" value="Unassembled WGS sequence"/>
</dbReference>
<name>A0A9W6P7S9_9ACTN</name>
<feature type="transmembrane region" description="Helical" evidence="8">
    <location>
        <begin position="69"/>
        <end position="93"/>
    </location>
</feature>
<keyword evidence="7 8" id="KW-0472">Membrane</keyword>
<evidence type="ECO:0000256" key="4">
    <source>
        <dbReference type="ARBA" id="ARBA00022519"/>
    </source>
</evidence>
<evidence type="ECO:0000259" key="9">
    <source>
        <dbReference type="PROSITE" id="PS50928"/>
    </source>
</evidence>
<proteinExistence type="inferred from homology"/>
<reference evidence="10" key="1">
    <citation type="submission" date="2023-02" db="EMBL/GenBank/DDBJ databases">
        <title>Nocardiopsis ansamitocini NBRC 112285.</title>
        <authorList>
            <person name="Ichikawa N."/>
            <person name="Sato H."/>
            <person name="Tonouchi N."/>
        </authorList>
    </citation>
    <scope>NUCLEOTIDE SEQUENCE</scope>
    <source>
        <strain evidence="10">NBRC 112285</strain>
    </source>
</reference>
<feature type="transmembrane region" description="Helical" evidence="8">
    <location>
        <begin position="182"/>
        <end position="203"/>
    </location>
</feature>
<dbReference type="InterPro" id="IPR000515">
    <property type="entry name" value="MetI-like"/>
</dbReference>
<comment type="subcellular location">
    <subcellularLocation>
        <location evidence="1">Cell inner membrane</location>
        <topology evidence="1">Multi-pass membrane protein</topology>
    </subcellularLocation>
    <subcellularLocation>
        <location evidence="8">Cell membrane</location>
        <topology evidence="8">Multi-pass membrane protein</topology>
    </subcellularLocation>
</comment>
<feature type="transmembrane region" description="Helical" evidence="8">
    <location>
        <begin position="239"/>
        <end position="261"/>
    </location>
</feature>
<dbReference type="PROSITE" id="PS50928">
    <property type="entry name" value="ABC_TM1"/>
    <property type="match status" value="1"/>
</dbReference>
<organism evidence="10 11">
    <name type="scientific">Nocardiopsis ansamitocini</name>
    <dbReference type="NCBI Taxonomy" id="1670832"/>
    <lineage>
        <taxon>Bacteria</taxon>
        <taxon>Bacillati</taxon>
        <taxon>Actinomycetota</taxon>
        <taxon>Actinomycetes</taxon>
        <taxon>Streptosporangiales</taxon>
        <taxon>Nocardiopsidaceae</taxon>
        <taxon>Nocardiopsis</taxon>
    </lineage>
</organism>
<keyword evidence="3" id="KW-1003">Cell membrane</keyword>
<feature type="transmembrane region" description="Helical" evidence="8">
    <location>
        <begin position="105"/>
        <end position="129"/>
    </location>
</feature>
<evidence type="ECO:0000313" key="11">
    <source>
        <dbReference type="Proteomes" id="UP001165092"/>
    </source>
</evidence>
<evidence type="ECO:0000256" key="7">
    <source>
        <dbReference type="ARBA" id="ARBA00023136"/>
    </source>
</evidence>
<comment type="similarity">
    <text evidence="8">Belongs to the binding-protein-dependent transport system permease family.</text>
</comment>
<dbReference type="EMBL" id="BSQG01000005">
    <property type="protein sequence ID" value="GLU49090.1"/>
    <property type="molecule type" value="Genomic_DNA"/>
</dbReference>
<accession>A0A9W6P7S9</accession>
<feature type="transmembrane region" description="Helical" evidence="8">
    <location>
        <begin position="12"/>
        <end position="39"/>
    </location>
</feature>